<gene>
    <name evidence="1" type="ORF">L6164_036631</name>
</gene>
<dbReference type="EMBL" id="CM039439">
    <property type="protein sequence ID" value="KAI4296691.1"/>
    <property type="molecule type" value="Genomic_DNA"/>
</dbReference>
<evidence type="ECO:0000313" key="2">
    <source>
        <dbReference type="Proteomes" id="UP000828941"/>
    </source>
</evidence>
<reference evidence="1 2" key="1">
    <citation type="journal article" date="2022" name="DNA Res.">
        <title>Chromosomal-level genome assembly of the orchid tree Bauhinia variegata (Leguminosae; Cercidoideae) supports the allotetraploid origin hypothesis of Bauhinia.</title>
        <authorList>
            <person name="Zhong Y."/>
            <person name="Chen Y."/>
            <person name="Zheng D."/>
            <person name="Pang J."/>
            <person name="Liu Y."/>
            <person name="Luo S."/>
            <person name="Meng S."/>
            <person name="Qian L."/>
            <person name="Wei D."/>
            <person name="Dai S."/>
            <person name="Zhou R."/>
        </authorList>
    </citation>
    <scope>NUCLEOTIDE SEQUENCE [LARGE SCALE GENOMIC DNA]</scope>
    <source>
        <strain evidence="1">BV-YZ2020</strain>
    </source>
</reference>
<organism evidence="1 2">
    <name type="scientific">Bauhinia variegata</name>
    <name type="common">Purple orchid tree</name>
    <name type="synonym">Phanera variegata</name>
    <dbReference type="NCBI Taxonomy" id="167791"/>
    <lineage>
        <taxon>Eukaryota</taxon>
        <taxon>Viridiplantae</taxon>
        <taxon>Streptophyta</taxon>
        <taxon>Embryophyta</taxon>
        <taxon>Tracheophyta</taxon>
        <taxon>Spermatophyta</taxon>
        <taxon>Magnoliopsida</taxon>
        <taxon>eudicotyledons</taxon>
        <taxon>Gunneridae</taxon>
        <taxon>Pentapetalae</taxon>
        <taxon>rosids</taxon>
        <taxon>fabids</taxon>
        <taxon>Fabales</taxon>
        <taxon>Fabaceae</taxon>
        <taxon>Cercidoideae</taxon>
        <taxon>Cercideae</taxon>
        <taxon>Bauhiniinae</taxon>
        <taxon>Bauhinia</taxon>
    </lineage>
</organism>
<name>A0ACB9KHN0_BAUVA</name>
<evidence type="ECO:0000313" key="1">
    <source>
        <dbReference type="EMBL" id="KAI4296691.1"/>
    </source>
</evidence>
<proteinExistence type="predicted"/>
<sequence>MCSGPQSKLFSLNHTMRNEYQKQMDDLCRTENFSVLLELAASDDLEAFRTEVEERGVDVNEASFWYGRRIGSKKMGIEKRTPLMIASLFGSTEVLRYIIEMGRVDVNRACGSDRATALHCAVAGGAESSPEIVKLLLDARADADCLDASGNKPVNLIAPGFNSLSSSRRKGMELLLRGGEGAVSLEFEQRIALASLSYKEGIEKKEKEGSEKKEYPVDVSLPDINTGIYGTDEFRMYSFKVKPCSRAYSHDWTECPFVHPGENARRRDPRKYPYSCVPCPDFRKGACQKGDACEYAHGVFESWLHPAQYRTRLCKEETLCTRKVCFFAHRPEELRPVYASTGSAMPSPKSFSSSGLDMTVMSPLSLSSSSLPMPTVSTPPMSPMAAASSPKSGNLWQNKVSLTPPSLQLPGSRLKSALSARDLELEMELLGLESPASQQQQLIEEIARISSPSFRNNRIGDLKPTNLDDLLGSVDPSVLSQLHGLSVQPSTPTQLQSPNALQMRQNMNHLRASYPTNIPSSPVRKPSAYGFDSSAAVAAAMMNSRSAAFAKRSQSFIDRGSVNHLPGLSSSSSSNPACRMSSTLSDWSSPDGKLDWGINGDDLNKLKKSASFGFRNNGVTYRSMSENAEPDVSWVNSLTSEGSEMFGAQQQQQQYGLSKETLPPWVEQLYIEQEQMVA</sequence>
<keyword evidence="2" id="KW-1185">Reference proteome</keyword>
<accession>A0ACB9KHN0</accession>
<protein>
    <submittedName>
        <fullName evidence="1">Uncharacterized protein</fullName>
    </submittedName>
</protein>
<comment type="caution">
    <text evidence="1">The sequence shown here is derived from an EMBL/GenBank/DDBJ whole genome shotgun (WGS) entry which is preliminary data.</text>
</comment>
<dbReference type="Proteomes" id="UP000828941">
    <property type="component" value="Chromosome 14"/>
</dbReference>